<proteinExistence type="predicted"/>
<dbReference type="PANTHER" id="PTHR37461:SF1">
    <property type="entry name" value="ANTI-SIGMA-K FACTOR RSKA"/>
    <property type="match status" value="1"/>
</dbReference>
<dbReference type="Pfam" id="PF10099">
    <property type="entry name" value="RskA_C"/>
    <property type="match status" value="1"/>
</dbReference>
<reference evidence="2 3" key="2">
    <citation type="journal article" date="2022" name="Mar. Drugs">
        <title>Bioassay-Guided Fractionation Leads to the Detection of Cholic Acid Generated by the Rare Thalassomonas sp.</title>
        <authorList>
            <person name="Pheiffer F."/>
            <person name="Schneider Y.K."/>
            <person name="Hansen E.H."/>
            <person name="Andersen J.H."/>
            <person name="Isaksson J."/>
            <person name="Busche T."/>
            <person name="R C."/>
            <person name="Kalinowski J."/>
            <person name="Zyl L.V."/>
            <person name="Trindade M."/>
        </authorList>
    </citation>
    <scope>NUCLEOTIDE SEQUENCE [LARGE SCALE GENOMIC DNA]</scope>
    <source>
        <strain evidence="2 3">A5K-106</strain>
    </source>
</reference>
<dbReference type="AlphaFoldDB" id="A0AAE9YY17"/>
<dbReference type="GO" id="GO:0005886">
    <property type="term" value="C:plasma membrane"/>
    <property type="evidence" value="ECO:0007669"/>
    <property type="project" value="InterPro"/>
</dbReference>
<dbReference type="Proteomes" id="UP000032568">
    <property type="component" value="Chromosome"/>
</dbReference>
<dbReference type="GO" id="GO:0006417">
    <property type="term" value="P:regulation of translation"/>
    <property type="evidence" value="ECO:0007669"/>
    <property type="project" value="TreeGrafter"/>
</dbReference>
<reference evidence="2 3" key="1">
    <citation type="journal article" date="2015" name="Genome Announc.">
        <title>Draft Genome Sequences of Marine Isolates of Thalassomonas viridans and Thalassomonas actiniarum.</title>
        <authorList>
            <person name="Olonade I."/>
            <person name="van Zyl L.J."/>
            <person name="Trindade M."/>
        </authorList>
    </citation>
    <scope>NUCLEOTIDE SEQUENCE [LARGE SCALE GENOMIC DNA]</scope>
    <source>
        <strain evidence="2 3">A5K-106</strain>
    </source>
</reference>
<dbReference type="InterPro" id="IPR051474">
    <property type="entry name" value="Anti-sigma-K/W_factor"/>
</dbReference>
<name>A0AAE9YY17_9GAMM</name>
<sequence length="234" mass="25933">MNYEDPELINRLSAEYVLGTLRGRARQRFQRLMLSSPRVRQATWQWEHQLNQMGNSITAVPPDPKVWQSISQRIDPLQAGASEAVKAEPVKLFPALARLWQGVAMTAVAASLVLLVFLLQPSVPVESEQVALVQNEQQQVLWLIDVKEAQLNIKASSVLTVYSDKDYELWMVLKGQDNPVSLGLLPKTGSRILVKKPQFSADDIRLLAVSLEPLGGSPTGAPSQVLYTTPLISL</sequence>
<gene>
    <name evidence="2" type="ORF">SG35_013910</name>
</gene>
<dbReference type="RefSeq" id="WP_044832796.1">
    <property type="nucleotide sequence ID" value="NZ_CP059735.1"/>
</dbReference>
<dbReference type="PANTHER" id="PTHR37461">
    <property type="entry name" value="ANTI-SIGMA-K FACTOR RSKA"/>
    <property type="match status" value="1"/>
</dbReference>
<evidence type="ECO:0000313" key="3">
    <source>
        <dbReference type="Proteomes" id="UP000032568"/>
    </source>
</evidence>
<dbReference type="GO" id="GO:0016989">
    <property type="term" value="F:sigma factor antagonist activity"/>
    <property type="evidence" value="ECO:0007669"/>
    <property type="project" value="TreeGrafter"/>
</dbReference>
<dbReference type="EMBL" id="CP059735">
    <property type="protein sequence ID" value="WDE01613.1"/>
    <property type="molecule type" value="Genomic_DNA"/>
</dbReference>
<dbReference type="InterPro" id="IPR018764">
    <property type="entry name" value="RskA_C"/>
</dbReference>
<keyword evidence="3" id="KW-1185">Reference proteome</keyword>
<protein>
    <submittedName>
        <fullName evidence="2">Anti-sigma factor</fullName>
    </submittedName>
</protein>
<dbReference type="KEGG" id="tact:SG35_013910"/>
<evidence type="ECO:0000313" key="2">
    <source>
        <dbReference type="EMBL" id="WDE01613.1"/>
    </source>
</evidence>
<accession>A0AAE9YY17</accession>
<feature type="domain" description="Anti-sigma K factor RskA C-terminal" evidence="1">
    <location>
        <begin position="106"/>
        <end position="223"/>
    </location>
</feature>
<organism evidence="2 3">
    <name type="scientific">Thalassomonas actiniarum</name>
    <dbReference type="NCBI Taxonomy" id="485447"/>
    <lineage>
        <taxon>Bacteria</taxon>
        <taxon>Pseudomonadati</taxon>
        <taxon>Pseudomonadota</taxon>
        <taxon>Gammaproteobacteria</taxon>
        <taxon>Alteromonadales</taxon>
        <taxon>Colwelliaceae</taxon>
        <taxon>Thalassomonas</taxon>
    </lineage>
</organism>
<evidence type="ECO:0000259" key="1">
    <source>
        <dbReference type="Pfam" id="PF10099"/>
    </source>
</evidence>